<dbReference type="EMBL" id="CCAG010019785">
    <property type="status" value="NOT_ANNOTATED_CDS"/>
    <property type="molecule type" value="Genomic_DNA"/>
</dbReference>
<evidence type="ECO:0000313" key="2">
    <source>
        <dbReference type="EnsemblMetazoa" id="GMOY010175-PA"/>
    </source>
</evidence>
<evidence type="ECO:0000256" key="1">
    <source>
        <dbReference type="SAM" id="Phobius"/>
    </source>
</evidence>
<dbReference type="EnsemblMetazoa" id="GMOY010175-RA">
    <property type="protein sequence ID" value="GMOY010175-PA"/>
    <property type="gene ID" value="GMOY010175"/>
</dbReference>
<sequence length="233" mass="27845">MNAYYRERRVCTQVYTHVYALWTLSSFELNFYIFYAFYFTCCSNTRWHLCLMQMYMCKCLRKCMLLSKIFGCVCVCMPLHVHTYTTYIETYDICMPTLLVIVFIVVLAIMRADTTLRNILKAIYPCIKQYHRIITYASIHASYIPLQLSIFVYMTHEPNPISVLYAHFQYRLYFMHGCVYHLCYEFFLYSSPEFSGTIGSSYCLQQLKLLFRWGMHCQHLTFSPDQLIIKMKS</sequence>
<name>A0A1B0GA38_GLOMM</name>
<keyword evidence="3" id="KW-1185">Reference proteome</keyword>
<feature type="transmembrane region" description="Helical" evidence="1">
    <location>
        <begin position="63"/>
        <end position="81"/>
    </location>
</feature>
<feature type="transmembrane region" description="Helical" evidence="1">
    <location>
        <begin position="133"/>
        <end position="154"/>
    </location>
</feature>
<proteinExistence type="predicted"/>
<dbReference type="AlphaFoldDB" id="A0A1B0GA38"/>
<reference evidence="2" key="1">
    <citation type="submission" date="2020-05" db="UniProtKB">
        <authorList>
            <consortium name="EnsemblMetazoa"/>
        </authorList>
    </citation>
    <scope>IDENTIFICATION</scope>
    <source>
        <strain evidence="2">Yale</strain>
    </source>
</reference>
<feature type="transmembrane region" description="Helical" evidence="1">
    <location>
        <begin position="93"/>
        <end position="112"/>
    </location>
</feature>
<accession>A0A1B0GA38</accession>
<dbReference type="Proteomes" id="UP000092444">
    <property type="component" value="Unassembled WGS sequence"/>
</dbReference>
<feature type="transmembrane region" description="Helical" evidence="1">
    <location>
        <begin position="20"/>
        <end position="42"/>
    </location>
</feature>
<organism evidence="2 3">
    <name type="scientific">Glossina morsitans morsitans</name>
    <name type="common">Savannah tsetse fly</name>
    <dbReference type="NCBI Taxonomy" id="37546"/>
    <lineage>
        <taxon>Eukaryota</taxon>
        <taxon>Metazoa</taxon>
        <taxon>Ecdysozoa</taxon>
        <taxon>Arthropoda</taxon>
        <taxon>Hexapoda</taxon>
        <taxon>Insecta</taxon>
        <taxon>Pterygota</taxon>
        <taxon>Neoptera</taxon>
        <taxon>Endopterygota</taxon>
        <taxon>Diptera</taxon>
        <taxon>Brachycera</taxon>
        <taxon>Muscomorpha</taxon>
        <taxon>Hippoboscoidea</taxon>
        <taxon>Glossinidae</taxon>
        <taxon>Glossina</taxon>
    </lineage>
</organism>
<keyword evidence="1" id="KW-0472">Membrane</keyword>
<protein>
    <submittedName>
        <fullName evidence="2">Uncharacterized protein</fullName>
    </submittedName>
</protein>
<keyword evidence="1" id="KW-0812">Transmembrane</keyword>
<evidence type="ECO:0000313" key="3">
    <source>
        <dbReference type="Proteomes" id="UP000092444"/>
    </source>
</evidence>
<keyword evidence="1" id="KW-1133">Transmembrane helix</keyword>
<dbReference type="VEuPathDB" id="VectorBase:GMOY010175"/>